<feature type="domain" description="N-acetyltransferase" evidence="3">
    <location>
        <begin position="10"/>
        <end position="154"/>
    </location>
</feature>
<accession>A0ABR9AYQ7</accession>
<dbReference type="PANTHER" id="PTHR43877">
    <property type="entry name" value="AMINOALKYLPHOSPHONATE N-ACETYLTRANSFERASE-RELATED-RELATED"/>
    <property type="match status" value="1"/>
</dbReference>
<evidence type="ECO:0000256" key="1">
    <source>
        <dbReference type="ARBA" id="ARBA00022679"/>
    </source>
</evidence>
<proteinExistence type="predicted"/>
<dbReference type="InterPro" id="IPR050832">
    <property type="entry name" value="Bact_Acetyltransf"/>
</dbReference>
<name>A0ABR9AYQ7_9BACL</name>
<dbReference type="CDD" id="cd04301">
    <property type="entry name" value="NAT_SF"/>
    <property type="match status" value="1"/>
</dbReference>
<keyword evidence="1" id="KW-0808">Transferase</keyword>
<dbReference type="Proteomes" id="UP000634529">
    <property type="component" value="Unassembled WGS sequence"/>
</dbReference>
<organism evidence="4 5">
    <name type="scientific">Paenibacillus arenosi</name>
    <dbReference type="NCBI Taxonomy" id="2774142"/>
    <lineage>
        <taxon>Bacteria</taxon>
        <taxon>Bacillati</taxon>
        <taxon>Bacillota</taxon>
        <taxon>Bacilli</taxon>
        <taxon>Bacillales</taxon>
        <taxon>Paenibacillaceae</taxon>
        <taxon>Paenibacillus</taxon>
    </lineage>
</organism>
<dbReference type="Gene3D" id="3.40.630.30">
    <property type="match status" value="1"/>
</dbReference>
<sequence length="154" mass="18751">MEVIQTYDYELISKLNEEVQGLHRQLYPEYFKEYNYEEVKQFFKQVMTKDTNYFYAVRNGEQVMGYVWLEKRAYKENAFFMAYESIFLHHLIVLSAFRNSGVGKRLMETVYKAAESSGIKKIELDYWASNEVAKRFYEMRGFKRYREFLYKDLC</sequence>
<evidence type="ECO:0000259" key="3">
    <source>
        <dbReference type="PROSITE" id="PS51186"/>
    </source>
</evidence>
<dbReference type="SUPFAM" id="SSF55729">
    <property type="entry name" value="Acyl-CoA N-acyltransferases (Nat)"/>
    <property type="match status" value="1"/>
</dbReference>
<dbReference type="Pfam" id="PF00583">
    <property type="entry name" value="Acetyltransf_1"/>
    <property type="match status" value="1"/>
</dbReference>
<dbReference type="InterPro" id="IPR000182">
    <property type="entry name" value="GNAT_dom"/>
</dbReference>
<keyword evidence="2" id="KW-0012">Acyltransferase</keyword>
<protein>
    <submittedName>
        <fullName evidence="4">GNAT family N-acetyltransferase</fullName>
    </submittedName>
</protein>
<evidence type="ECO:0000313" key="4">
    <source>
        <dbReference type="EMBL" id="MBD8499284.1"/>
    </source>
</evidence>
<gene>
    <name evidence="4" type="ORF">IFO66_13385</name>
</gene>
<dbReference type="RefSeq" id="WP_192025622.1">
    <property type="nucleotide sequence ID" value="NZ_JACYTN010000009.1"/>
</dbReference>
<dbReference type="PROSITE" id="PS51186">
    <property type="entry name" value="GNAT"/>
    <property type="match status" value="1"/>
</dbReference>
<reference evidence="4 5" key="1">
    <citation type="submission" date="2020-09" db="EMBL/GenBank/DDBJ databases">
        <title>Paenibacillus sp. CAU 1523 isolated from sand of Haeundae Beach.</title>
        <authorList>
            <person name="Kim W."/>
        </authorList>
    </citation>
    <scope>NUCLEOTIDE SEQUENCE [LARGE SCALE GENOMIC DNA]</scope>
    <source>
        <strain evidence="4 5">CAU 1523</strain>
    </source>
</reference>
<evidence type="ECO:0000256" key="2">
    <source>
        <dbReference type="ARBA" id="ARBA00023315"/>
    </source>
</evidence>
<comment type="caution">
    <text evidence="4">The sequence shown here is derived from an EMBL/GenBank/DDBJ whole genome shotgun (WGS) entry which is preliminary data.</text>
</comment>
<dbReference type="EMBL" id="JACYTN010000009">
    <property type="protein sequence ID" value="MBD8499284.1"/>
    <property type="molecule type" value="Genomic_DNA"/>
</dbReference>
<dbReference type="InterPro" id="IPR016181">
    <property type="entry name" value="Acyl_CoA_acyltransferase"/>
</dbReference>
<keyword evidence="5" id="KW-1185">Reference proteome</keyword>
<evidence type="ECO:0000313" key="5">
    <source>
        <dbReference type="Proteomes" id="UP000634529"/>
    </source>
</evidence>